<evidence type="ECO:0000259" key="1">
    <source>
        <dbReference type="Pfam" id="PF12867"/>
    </source>
</evidence>
<dbReference type="Gene3D" id="1.20.120.450">
    <property type="entry name" value="dinb family like domain"/>
    <property type="match status" value="1"/>
</dbReference>
<organism evidence="2 3">
    <name type="scientific">Rudanella paleaurantiibacter</name>
    <dbReference type="NCBI Taxonomy" id="2614655"/>
    <lineage>
        <taxon>Bacteria</taxon>
        <taxon>Pseudomonadati</taxon>
        <taxon>Bacteroidota</taxon>
        <taxon>Cytophagia</taxon>
        <taxon>Cytophagales</taxon>
        <taxon>Cytophagaceae</taxon>
        <taxon>Rudanella</taxon>
    </lineage>
</organism>
<feature type="domain" description="DinB-like" evidence="1">
    <location>
        <begin position="34"/>
        <end position="163"/>
    </location>
</feature>
<dbReference type="Pfam" id="PF12867">
    <property type="entry name" value="DinB_2"/>
    <property type="match status" value="1"/>
</dbReference>
<evidence type="ECO:0000313" key="3">
    <source>
        <dbReference type="Proteomes" id="UP000488299"/>
    </source>
</evidence>
<dbReference type="SUPFAM" id="SSF109854">
    <property type="entry name" value="DinB/YfiT-like putative metalloenzymes"/>
    <property type="match status" value="1"/>
</dbReference>
<accession>A0A7J5U3V9</accession>
<dbReference type="InterPro" id="IPR034660">
    <property type="entry name" value="DinB/YfiT-like"/>
</dbReference>
<proteinExistence type="predicted"/>
<dbReference type="AlphaFoldDB" id="A0A7J5U3V9"/>
<dbReference type="Proteomes" id="UP000488299">
    <property type="component" value="Unassembled WGS sequence"/>
</dbReference>
<evidence type="ECO:0000313" key="2">
    <source>
        <dbReference type="EMBL" id="KAB7732528.1"/>
    </source>
</evidence>
<dbReference type="RefSeq" id="WP_152121912.1">
    <property type="nucleotide sequence ID" value="NZ_WELI01000001.1"/>
</dbReference>
<sequence length="174" mass="19891">MTKTHINPMPGFFDRYINLAPDGELIDALAAGARLETLLPAQTLESLGDYRYAPGKWTVKDIVQHLIDTERIMAYRALRFARNDQTRLPGFEEDDFAQYAQASRRSLTDLYDEYALQRQSTRALFRSFDAEMLQRTGICFNQTISVLALGFVLVGHPIHHARVVQERYVPGVQK</sequence>
<name>A0A7J5U3V9_9BACT</name>
<reference evidence="2 3" key="1">
    <citation type="submission" date="2019-10" db="EMBL/GenBank/DDBJ databases">
        <title>Rudanella paleaurantiibacter sp. nov., isolated from sludge.</title>
        <authorList>
            <person name="Xu S.Q."/>
        </authorList>
    </citation>
    <scope>NUCLEOTIDE SEQUENCE [LARGE SCALE GENOMIC DNA]</scope>
    <source>
        <strain evidence="2 3">HX-22-17</strain>
    </source>
</reference>
<dbReference type="InterPro" id="IPR024775">
    <property type="entry name" value="DinB-like"/>
</dbReference>
<keyword evidence="3" id="KW-1185">Reference proteome</keyword>
<comment type="caution">
    <text evidence="2">The sequence shown here is derived from an EMBL/GenBank/DDBJ whole genome shotgun (WGS) entry which is preliminary data.</text>
</comment>
<gene>
    <name evidence="2" type="ORF">F5984_00785</name>
</gene>
<protein>
    <submittedName>
        <fullName evidence="2">DinB family protein</fullName>
    </submittedName>
</protein>
<dbReference type="EMBL" id="WELI01000001">
    <property type="protein sequence ID" value="KAB7732528.1"/>
    <property type="molecule type" value="Genomic_DNA"/>
</dbReference>